<keyword evidence="2" id="KW-1185">Reference proteome</keyword>
<dbReference type="AlphaFoldDB" id="A0A2A5T1C3"/>
<accession>A0A2A5T1C3</accession>
<proteinExistence type="predicted"/>
<organism evidence="1 2">
    <name type="scientific">Candidatus Enterovibrio escicola</name>
    <dbReference type="NCBI Taxonomy" id="1927127"/>
    <lineage>
        <taxon>Bacteria</taxon>
        <taxon>Pseudomonadati</taxon>
        <taxon>Pseudomonadota</taxon>
        <taxon>Gammaproteobacteria</taxon>
        <taxon>Vibrionales</taxon>
        <taxon>Vibrionaceae</taxon>
        <taxon>Enterovibrio</taxon>
    </lineage>
</organism>
<dbReference type="RefSeq" id="WP_263363841.1">
    <property type="nucleotide sequence ID" value="NZ_NBYY01000028.1"/>
</dbReference>
<evidence type="ECO:0000313" key="2">
    <source>
        <dbReference type="Proteomes" id="UP000219020"/>
    </source>
</evidence>
<sequence>MAKLRSDRLKKNYYLHKDLGLNNSDAVFVDVDNFCHTFLPA</sequence>
<comment type="caution">
    <text evidence="1">The sequence shown here is derived from an EMBL/GenBank/DDBJ whole genome shotgun (WGS) entry which is preliminary data.</text>
</comment>
<reference evidence="2" key="1">
    <citation type="submission" date="2017-04" db="EMBL/GenBank/DDBJ databases">
        <title>Genome evolution of the luminous symbionts of deep sea anglerfish.</title>
        <authorList>
            <person name="Hendry T.A."/>
        </authorList>
    </citation>
    <scope>NUCLEOTIDE SEQUENCE [LARGE SCALE GENOMIC DNA]</scope>
</reference>
<name>A0A2A5T1C3_9GAMM</name>
<evidence type="ECO:0000313" key="1">
    <source>
        <dbReference type="EMBL" id="PCS21954.1"/>
    </source>
</evidence>
<gene>
    <name evidence="1" type="ORF">BTN49_2419</name>
</gene>
<dbReference type="EMBL" id="NBYY01000028">
    <property type="protein sequence ID" value="PCS21954.1"/>
    <property type="molecule type" value="Genomic_DNA"/>
</dbReference>
<protein>
    <submittedName>
        <fullName evidence="1">Uncharacterized protein</fullName>
    </submittedName>
</protein>
<dbReference type="Proteomes" id="UP000219020">
    <property type="component" value="Unassembled WGS sequence"/>
</dbReference>
<dbReference type="GeneID" id="78828767"/>